<accession>A0A8A1LIG9</accession>
<dbReference type="VEuPathDB" id="FungiDB:I7I53_06948"/>
<proteinExistence type="predicted"/>
<gene>
    <name evidence="1" type="ORF">I7I53_06948</name>
</gene>
<evidence type="ECO:0000313" key="1">
    <source>
        <dbReference type="EMBL" id="QSS51587.1"/>
    </source>
</evidence>
<dbReference type="AlphaFoldDB" id="A0A8A1LIG9"/>
<dbReference type="EMBL" id="CP069103">
    <property type="protein sequence ID" value="QSS51587.1"/>
    <property type="molecule type" value="Genomic_DNA"/>
</dbReference>
<dbReference type="Proteomes" id="UP000663419">
    <property type="component" value="Chromosome 2"/>
</dbReference>
<reference evidence="1" key="1">
    <citation type="submission" date="2021-01" db="EMBL/GenBank/DDBJ databases">
        <title>Chromosome-level genome assembly of a human fungal pathogen reveals clustering of transcriptionally co-regulated genes.</title>
        <authorList>
            <person name="Voorhies M."/>
            <person name="Cohen S."/>
            <person name="Shea T.P."/>
            <person name="Petrus S."/>
            <person name="Munoz J.F."/>
            <person name="Poplawski S."/>
            <person name="Goldman W.E."/>
            <person name="Michael T."/>
            <person name="Cuomo C.A."/>
            <person name="Sil A."/>
            <person name="Beyhan S."/>
        </authorList>
    </citation>
    <scope>NUCLEOTIDE SEQUENCE</scope>
    <source>
        <strain evidence="1">H88</strain>
    </source>
</reference>
<protein>
    <submittedName>
        <fullName evidence="1">Uncharacterized protein</fullName>
    </submittedName>
</protein>
<sequence>MTTCIPIADACPHIGLPCIPTNAHFLTRQSNKKQRRCFCSLLVVANQVKFVDSPAETHTPQSIHTIFHHIHLRSRSNAMIET</sequence>
<name>A0A8A1LIG9_AJEC8</name>
<organism evidence="1 2">
    <name type="scientific">Ajellomyces capsulatus (strain H88)</name>
    <name type="common">Darling's disease fungus</name>
    <name type="synonym">Histoplasma capsulatum</name>
    <dbReference type="NCBI Taxonomy" id="544711"/>
    <lineage>
        <taxon>Eukaryota</taxon>
        <taxon>Fungi</taxon>
        <taxon>Dikarya</taxon>
        <taxon>Ascomycota</taxon>
        <taxon>Pezizomycotina</taxon>
        <taxon>Eurotiomycetes</taxon>
        <taxon>Eurotiomycetidae</taxon>
        <taxon>Onygenales</taxon>
        <taxon>Ajellomycetaceae</taxon>
        <taxon>Histoplasma</taxon>
    </lineage>
</organism>
<evidence type="ECO:0000313" key="2">
    <source>
        <dbReference type="Proteomes" id="UP000663419"/>
    </source>
</evidence>